<evidence type="ECO:0000313" key="7">
    <source>
        <dbReference type="EMBL" id="ORE88546.1"/>
    </source>
</evidence>
<dbReference type="PANTHER" id="PTHR44051:SF9">
    <property type="entry name" value="GLUTATHIONE S-TRANSFERASE 1"/>
    <property type="match status" value="1"/>
</dbReference>
<dbReference type="AlphaFoldDB" id="A0A1Y1SFW4"/>
<comment type="caution">
    <text evidence="7">The sequence shown here is derived from an EMBL/GenBank/DDBJ whole genome shotgun (WGS) entry which is preliminary data.</text>
</comment>
<comment type="catalytic activity">
    <reaction evidence="3">
        <text>RX + glutathione = an S-substituted glutathione + a halide anion + H(+)</text>
        <dbReference type="Rhea" id="RHEA:16437"/>
        <dbReference type="ChEBI" id="CHEBI:15378"/>
        <dbReference type="ChEBI" id="CHEBI:16042"/>
        <dbReference type="ChEBI" id="CHEBI:17792"/>
        <dbReference type="ChEBI" id="CHEBI:57925"/>
        <dbReference type="ChEBI" id="CHEBI:90779"/>
        <dbReference type="EC" id="2.5.1.18"/>
    </reaction>
</comment>
<dbReference type="Gene3D" id="3.40.30.10">
    <property type="entry name" value="Glutaredoxin"/>
    <property type="match status" value="1"/>
</dbReference>
<accession>A0A1Y1SFW4</accession>
<evidence type="ECO:0000259" key="5">
    <source>
        <dbReference type="PROSITE" id="PS50404"/>
    </source>
</evidence>
<dbReference type="InterPro" id="IPR040079">
    <property type="entry name" value="Glutathione_S-Trfase"/>
</dbReference>
<keyword evidence="2 7" id="KW-0808">Transferase</keyword>
<evidence type="ECO:0000256" key="3">
    <source>
        <dbReference type="ARBA" id="ARBA00047960"/>
    </source>
</evidence>
<dbReference type="SFLD" id="SFLDG00358">
    <property type="entry name" value="Main_(cytGST)"/>
    <property type="match status" value="1"/>
</dbReference>
<comment type="similarity">
    <text evidence="4">Belongs to the GST superfamily.</text>
</comment>
<evidence type="ECO:0000259" key="6">
    <source>
        <dbReference type="PROSITE" id="PS50405"/>
    </source>
</evidence>
<evidence type="ECO:0000256" key="1">
    <source>
        <dbReference type="ARBA" id="ARBA00012452"/>
    </source>
</evidence>
<dbReference type="SFLD" id="SFLDS00019">
    <property type="entry name" value="Glutathione_Transferase_(cytos"/>
    <property type="match status" value="1"/>
</dbReference>
<keyword evidence="8" id="KW-1185">Reference proteome</keyword>
<dbReference type="InterPro" id="IPR036282">
    <property type="entry name" value="Glutathione-S-Trfase_C_sf"/>
</dbReference>
<dbReference type="GO" id="GO:0005737">
    <property type="term" value="C:cytoplasm"/>
    <property type="evidence" value="ECO:0007669"/>
    <property type="project" value="UniProtKB-ARBA"/>
</dbReference>
<dbReference type="InterPro" id="IPR004046">
    <property type="entry name" value="GST_C"/>
</dbReference>
<dbReference type="SFLD" id="SFLDG01150">
    <property type="entry name" value="Main.1:_Beta-like"/>
    <property type="match status" value="1"/>
</dbReference>
<dbReference type="PANTHER" id="PTHR44051">
    <property type="entry name" value="GLUTATHIONE S-TRANSFERASE-RELATED"/>
    <property type="match status" value="1"/>
</dbReference>
<dbReference type="PROSITE" id="PS50405">
    <property type="entry name" value="GST_CTER"/>
    <property type="match status" value="1"/>
</dbReference>
<dbReference type="CDD" id="cd03189">
    <property type="entry name" value="GST_C_GTT1_like"/>
    <property type="match status" value="1"/>
</dbReference>
<feature type="domain" description="GST N-terminal" evidence="5">
    <location>
        <begin position="1"/>
        <end position="81"/>
    </location>
</feature>
<dbReference type="SUPFAM" id="SSF52833">
    <property type="entry name" value="Thioredoxin-like"/>
    <property type="match status" value="1"/>
</dbReference>
<dbReference type="OrthoDB" id="5740960at2"/>
<dbReference type="Pfam" id="PF00043">
    <property type="entry name" value="GST_C"/>
    <property type="match status" value="1"/>
</dbReference>
<dbReference type="FunFam" id="3.40.30.10:FF:000156">
    <property type="entry name" value="Glutathione S-transferase 1"/>
    <property type="match status" value="1"/>
</dbReference>
<sequence>MLTVHHLENSRSHRLLWLLEELEVPYQVKLYKRDAKTSLAPAELKNIHPLGKAPVITDGDRVIAESGAIIEYLVDTYGQGRLVPAAGSEEFLRYRYWMHYAEGTLMPLLVMTLLFNRVERAPLIVRPIAKAISAQVRKAYLGPNLEANIGFLESELAHSTWLAGDELSAADIQMSFPVEALMVRASQNGAALPNLTAYMARIQARPAYARAVEKGGPLTLLS</sequence>
<organism evidence="7 8">
    <name type="scientific">Oceanococcus atlanticus</name>
    <dbReference type="NCBI Taxonomy" id="1317117"/>
    <lineage>
        <taxon>Bacteria</taxon>
        <taxon>Pseudomonadati</taxon>
        <taxon>Pseudomonadota</taxon>
        <taxon>Gammaproteobacteria</taxon>
        <taxon>Chromatiales</taxon>
        <taxon>Oceanococcaceae</taxon>
        <taxon>Oceanococcus</taxon>
    </lineage>
</organism>
<dbReference type="Pfam" id="PF02798">
    <property type="entry name" value="GST_N"/>
    <property type="match status" value="1"/>
</dbReference>
<dbReference type="GO" id="GO:0004364">
    <property type="term" value="F:glutathione transferase activity"/>
    <property type="evidence" value="ECO:0007669"/>
    <property type="project" value="UniProtKB-EC"/>
</dbReference>
<dbReference type="PROSITE" id="PS50404">
    <property type="entry name" value="GST_NTER"/>
    <property type="match status" value="1"/>
</dbReference>
<dbReference type="STRING" id="1317117.ATO7_01685"/>
<dbReference type="InterPro" id="IPR004045">
    <property type="entry name" value="Glutathione_S-Trfase_N"/>
</dbReference>
<gene>
    <name evidence="7" type="ORF">ATO7_01685</name>
</gene>
<dbReference type="CDD" id="cd03046">
    <property type="entry name" value="GST_N_GTT1_like"/>
    <property type="match status" value="1"/>
</dbReference>
<dbReference type="EMBL" id="AQQV01000001">
    <property type="protein sequence ID" value="ORE88546.1"/>
    <property type="molecule type" value="Genomic_DNA"/>
</dbReference>
<feature type="domain" description="GST C-terminal" evidence="6">
    <location>
        <begin position="87"/>
        <end position="221"/>
    </location>
</feature>
<dbReference type="GO" id="GO:0004601">
    <property type="term" value="F:peroxidase activity"/>
    <property type="evidence" value="ECO:0007669"/>
    <property type="project" value="UniProtKB-ARBA"/>
</dbReference>
<dbReference type="EC" id="2.5.1.18" evidence="1"/>
<dbReference type="InterPro" id="IPR036249">
    <property type="entry name" value="Thioredoxin-like_sf"/>
</dbReference>
<evidence type="ECO:0000256" key="2">
    <source>
        <dbReference type="ARBA" id="ARBA00022679"/>
    </source>
</evidence>
<dbReference type="SUPFAM" id="SSF47616">
    <property type="entry name" value="GST C-terminal domain-like"/>
    <property type="match status" value="1"/>
</dbReference>
<proteinExistence type="inferred from homology"/>
<reference evidence="7 8" key="1">
    <citation type="submission" date="2013-04" db="EMBL/GenBank/DDBJ databases">
        <title>Oceanococcus atlanticus 22II-S10r2 Genome Sequencing.</title>
        <authorList>
            <person name="Lai Q."/>
            <person name="Li G."/>
            <person name="Shao Z."/>
        </authorList>
    </citation>
    <scope>NUCLEOTIDE SEQUENCE [LARGE SCALE GENOMIC DNA]</scope>
    <source>
        <strain evidence="7 8">22II-S10r2</strain>
    </source>
</reference>
<evidence type="ECO:0000313" key="8">
    <source>
        <dbReference type="Proteomes" id="UP000192342"/>
    </source>
</evidence>
<dbReference type="Proteomes" id="UP000192342">
    <property type="component" value="Unassembled WGS sequence"/>
</dbReference>
<name>A0A1Y1SFW4_9GAMM</name>
<protein>
    <recommendedName>
        <fullName evidence="1">glutathione transferase</fullName>
        <ecNumber evidence="1">2.5.1.18</ecNumber>
    </recommendedName>
</protein>
<dbReference type="InterPro" id="IPR010987">
    <property type="entry name" value="Glutathione-S-Trfase_C-like"/>
</dbReference>
<evidence type="ECO:0000256" key="4">
    <source>
        <dbReference type="RuleBase" id="RU003494"/>
    </source>
</evidence>
<dbReference type="Gene3D" id="1.20.1050.10">
    <property type="match status" value="1"/>
</dbReference>
<dbReference type="RefSeq" id="WP_083559178.1">
    <property type="nucleotide sequence ID" value="NZ_AQQV01000001.1"/>
</dbReference>